<dbReference type="EnsemblMetazoa" id="BGLB025545-RA">
    <property type="protein sequence ID" value="BGLB025545-PA"/>
    <property type="gene ID" value="BGLB025545"/>
</dbReference>
<keyword evidence="2" id="KW-0732">Signal</keyword>
<dbReference type="Proteomes" id="UP000076420">
    <property type="component" value="Unassembled WGS sequence"/>
</dbReference>
<feature type="signal peptide" evidence="2">
    <location>
        <begin position="1"/>
        <end position="24"/>
    </location>
</feature>
<dbReference type="AlphaFoldDB" id="A0A2C9L0D7"/>
<dbReference type="OrthoDB" id="6106441at2759"/>
<evidence type="ECO:0000313" key="3">
    <source>
        <dbReference type="EnsemblMetazoa" id="BGLB025545-PA"/>
    </source>
</evidence>
<proteinExistence type="predicted"/>
<protein>
    <submittedName>
        <fullName evidence="3">Uncharacterized protein</fullName>
    </submittedName>
</protein>
<feature type="compositionally biased region" description="Polar residues" evidence="1">
    <location>
        <begin position="64"/>
        <end position="101"/>
    </location>
</feature>
<feature type="region of interest" description="Disordered" evidence="1">
    <location>
        <begin position="28"/>
        <end position="101"/>
    </location>
</feature>
<dbReference type="VEuPathDB" id="VectorBase:BGLB025545"/>
<evidence type="ECO:0000256" key="2">
    <source>
        <dbReference type="SAM" id="SignalP"/>
    </source>
</evidence>
<sequence length="166" mass="17947">MVWITQMQTRTVCWILLLSRVTLSLQESTNQTSQQGEGAGPGSGPSSENSDPRAANEDVREATVSGNKTFSTFRSLPSAKESTNSSLDKVSQSLASAKESTNSSIDKVSQSLTRLEGSLGSLIQSFLAMQRSVSNLEQLQELLVLLLEDILKQADNKAKSLKAIKK</sequence>
<reference evidence="3" key="1">
    <citation type="submission" date="2020-05" db="UniProtKB">
        <authorList>
            <consortium name="EnsemblMetazoa"/>
        </authorList>
    </citation>
    <scope>IDENTIFICATION</scope>
    <source>
        <strain evidence="3">BB02</strain>
    </source>
</reference>
<accession>A0A2C9L0D7</accession>
<evidence type="ECO:0000256" key="1">
    <source>
        <dbReference type="SAM" id="MobiDB-lite"/>
    </source>
</evidence>
<name>A0A2C9L0D7_BIOGL</name>
<evidence type="ECO:0000313" key="4">
    <source>
        <dbReference type="Proteomes" id="UP000076420"/>
    </source>
</evidence>
<feature type="chain" id="PRO_5012993971" evidence="2">
    <location>
        <begin position="25"/>
        <end position="166"/>
    </location>
</feature>
<dbReference type="VEuPathDB" id="VectorBase:BGLAX_043698"/>
<feature type="compositionally biased region" description="Basic and acidic residues" evidence="1">
    <location>
        <begin position="50"/>
        <end position="61"/>
    </location>
</feature>
<gene>
    <name evidence="3" type="primary">106075377</name>
</gene>
<dbReference type="KEGG" id="bgt:106075377"/>
<organism evidence="3 4">
    <name type="scientific">Biomphalaria glabrata</name>
    <name type="common">Bloodfluke planorb</name>
    <name type="synonym">Freshwater snail</name>
    <dbReference type="NCBI Taxonomy" id="6526"/>
    <lineage>
        <taxon>Eukaryota</taxon>
        <taxon>Metazoa</taxon>
        <taxon>Spiralia</taxon>
        <taxon>Lophotrochozoa</taxon>
        <taxon>Mollusca</taxon>
        <taxon>Gastropoda</taxon>
        <taxon>Heterobranchia</taxon>
        <taxon>Euthyneura</taxon>
        <taxon>Panpulmonata</taxon>
        <taxon>Hygrophila</taxon>
        <taxon>Lymnaeoidea</taxon>
        <taxon>Planorbidae</taxon>
        <taxon>Biomphalaria</taxon>
    </lineage>
</organism>